<gene>
    <name evidence="3" type="ORF">ACERZ8_20310</name>
</gene>
<dbReference type="PANTHER" id="PTHR43569:SF2">
    <property type="entry name" value="AMIDOHYDROLASE-RELATED DOMAIN-CONTAINING PROTEIN"/>
    <property type="match status" value="1"/>
</dbReference>
<sequence length="280" mass="31578">MKIDAHQHFWQPLRGDYDWMPQDNAILNRAYAPDDLAPTLDQIGIDGTVLVQAAATINETEYMLGLADATPTIKGVVGWIDFENPADFARLTRLAAHPKFLGVRPMIQDIPDVDWMLRDDVQWAYAALIDLDLTFDALGFPQHLPNFLTLIKRYPEMRVVYDHCMKPQIRDQRAGLDAFSKWAEGMSALAEETDGVCKFSGLVTEADDGWSIDDLRPFADHVLNAFGPARVMWGSDWPVCRLQAEYRDWHSVAQSLTDTLSATERADIFGGTAARFYRLA</sequence>
<dbReference type="Proteomes" id="UP001627408">
    <property type="component" value="Unassembled WGS sequence"/>
</dbReference>
<dbReference type="Pfam" id="PF04909">
    <property type="entry name" value="Amidohydro_2"/>
    <property type="match status" value="1"/>
</dbReference>
<dbReference type="RefSeq" id="WP_407593988.1">
    <property type="nucleotide sequence ID" value="NZ_JBHDIY010000002.1"/>
</dbReference>
<keyword evidence="4" id="KW-1185">Reference proteome</keyword>
<comment type="similarity">
    <text evidence="1">Belongs to the metallo-dependent hydrolases superfamily.</text>
</comment>
<organism evidence="3 4">
    <name type="scientific">Tateyamaria armeniaca</name>
    <dbReference type="NCBI Taxonomy" id="2518930"/>
    <lineage>
        <taxon>Bacteria</taxon>
        <taxon>Pseudomonadati</taxon>
        <taxon>Pseudomonadota</taxon>
        <taxon>Alphaproteobacteria</taxon>
        <taxon>Rhodobacterales</taxon>
        <taxon>Roseobacteraceae</taxon>
        <taxon>Tateyamaria</taxon>
    </lineage>
</organism>
<evidence type="ECO:0000259" key="2">
    <source>
        <dbReference type="Pfam" id="PF04909"/>
    </source>
</evidence>
<feature type="domain" description="Amidohydrolase-related" evidence="2">
    <location>
        <begin position="3"/>
        <end position="279"/>
    </location>
</feature>
<dbReference type="InterPro" id="IPR032466">
    <property type="entry name" value="Metal_Hydrolase"/>
</dbReference>
<protein>
    <submittedName>
        <fullName evidence="3">Amidohydrolase</fullName>
    </submittedName>
</protein>
<evidence type="ECO:0000313" key="3">
    <source>
        <dbReference type="EMBL" id="MFL4472106.1"/>
    </source>
</evidence>
<comment type="caution">
    <text evidence="3">The sequence shown here is derived from an EMBL/GenBank/DDBJ whole genome shotgun (WGS) entry which is preliminary data.</text>
</comment>
<name>A0ABW8V1P4_9RHOB</name>
<dbReference type="EMBL" id="JBHDIY010000002">
    <property type="protein sequence ID" value="MFL4472106.1"/>
    <property type="molecule type" value="Genomic_DNA"/>
</dbReference>
<dbReference type="InterPro" id="IPR052350">
    <property type="entry name" value="Metallo-dep_Lactonases"/>
</dbReference>
<dbReference type="SUPFAM" id="SSF51556">
    <property type="entry name" value="Metallo-dependent hydrolases"/>
    <property type="match status" value="1"/>
</dbReference>
<evidence type="ECO:0000313" key="4">
    <source>
        <dbReference type="Proteomes" id="UP001627408"/>
    </source>
</evidence>
<proteinExistence type="inferred from homology"/>
<dbReference type="Gene3D" id="3.20.20.140">
    <property type="entry name" value="Metal-dependent hydrolases"/>
    <property type="match status" value="1"/>
</dbReference>
<accession>A0ABW8V1P4</accession>
<reference evidence="3 4" key="1">
    <citation type="submission" date="2024-08" db="EMBL/GenBank/DDBJ databases">
        <title>Tateyamaria sp. nov., isolated from marine algae.</title>
        <authorList>
            <person name="Choi B.J."/>
            <person name="Kim J.M."/>
            <person name="Lee J.K."/>
            <person name="Choi D.G."/>
            <person name="Bayburt H."/>
            <person name="Baek J.H."/>
            <person name="Han D.M."/>
            <person name="Jeon C.O."/>
        </authorList>
    </citation>
    <scope>NUCLEOTIDE SEQUENCE [LARGE SCALE GENOMIC DNA]</scope>
    <source>
        <strain evidence="3 4">KMU-156</strain>
    </source>
</reference>
<evidence type="ECO:0000256" key="1">
    <source>
        <dbReference type="ARBA" id="ARBA00038310"/>
    </source>
</evidence>
<dbReference type="InterPro" id="IPR006680">
    <property type="entry name" value="Amidohydro-rel"/>
</dbReference>
<dbReference type="PANTHER" id="PTHR43569">
    <property type="entry name" value="AMIDOHYDROLASE"/>
    <property type="match status" value="1"/>
</dbReference>